<keyword evidence="1" id="KW-0732">Signal</keyword>
<keyword evidence="3" id="KW-1185">Reference proteome</keyword>
<dbReference type="OrthoDB" id="3545468at2759"/>
<proteinExistence type="predicted"/>
<dbReference type="AlphaFoldDB" id="A0A9P4QZV0"/>
<name>A0A9P4QZV0_9PLEO</name>
<comment type="caution">
    <text evidence="2">The sequence shown here is derived from an EMBL/GenBank/DDBJ whole genome shotgun (WGS) entry which is preliminary data.</text>
</comment>
<protein>
    <submittedName>
        <fullName evidence="2">Uncharacterized protein</fullName>
    </submittedName>
</protein>
<feature type="chain" id="PRO_5040117075" evidence="1">
    <location>
        <begin position="18"/>
        <end position="174"/>
    </location>
</feature>
<dbReference type="Proteomes" id="UP000799444">
    <property type="component" value="Unassembled WGS sequence"/>
</dbReference>
<gene>
    <name evidence="2" type="ORF">EJ04DRAFT_524067</name>
</gene>
<feature type="signal peptide" evidence="1">
    <location>
        <begin position="1"/>
        <end position="17"/>
    </location>
</feature>
<sequence>MRSTLLSLAVLATAATAAIPSVKPIPLGKDNSCASWPNSLPNSGTDSTGSIMFKLSSAEDDVTNGLPLQTFKMPFAGSTLQVQGGDLKASRYFAKADYRCLKGQVMISQSSQPVFIAKDVNNAHLVFDSKGYKSRVYKHDGMDGVFLGAMNQTTWGVSYVERTCDQDDGADGWE</sequence>
<evidence type="ECO:0000313" key="2">
    <source>
        <dbReference type="EMBL" id="KAF2733941.1"/>
    </source>
</evidence>
<evidence type="ECO:0000256" key="1">
    <source>
        <dbReference type="SAM" id="SignalP"/>
    </source>
</evidence>
<evidence type="ECO:0000313" key="3">
    <source>
        <dbReference type="Proteomes" id="UP000799444"/>
    </source>
</evidence>
<dbReference type="EMBL" id="ML996154">
    <property type="protein sequence ID" value="KAF2733941.1"/>
    <property type="molecule type" value="Genomic_DNA"/>
</dbReference>
<organism evidence="2 3">
    <name type="scientific">Polyplosphaeria fusca</name>
    <dbReference type="NCBI Taxonomy" id="682080"/>
    <lineage>
        <taxon>Eukaryota</taxon>
        <taxon>Fungi</taxon>
        <taxon>Dikarya</taxon>
        <taxon>Ascomycota</taxon>
        <taxon>Pezizomycotina</taxon>
        <taxon>Dothideomycetes</taxon>
        <taxon>Pleosporomycetidae</taxon>
        <taxon>Pleosporales</taxon>
        <taxon>Tetraplosphaeriaceae</taxon>
        <taxon>Polyplosphaeria</taxon>
    </lineage>
</organism>
<accession>A0A9P4QZV0</accession>
<reference evidence="2" key="1">
    <citation type="journal article" date="2020" name="Stud. Mycol.">
        <title>101 Dothideomycetes genomes: a test case for predicting lifestyles and emergence of pathogens.</title>
        <authorList>
            <person name="Haridas S."/>
            <person name="Albert R."/>
            <person name="Binder M."/>
            <person name="Bloem J."/>
            <person name="Labutti K."/>
            <person name="Salamov A."/>
            <person name="Andreopoulos B."/>
            <person name="Baker S."/>
            <person name="Barry K."/>
            <person name="Bills G."/>
            <person name="Bluhm B."/>
            <person name="Cannon C."/>
            <person name="Castanera R."/>
            <person name="Culley D."/>
            <person name="Daum C."/>
            <person name="Ezra D."/>
            <person name="Gonzalez J."/>
            <person name="Henrissat B."/>
            <person name="Kuo A."/>
            <person name="Liang C."/>
            <person name="Lipzen A."/>
            <person name="Lutzoni F."/>
            <person name="Magnuson J."/>
            <person name="Mondo S."/>
            <person name="Nolan M."/>
            <person name="Ohm R."/>
            <person name="Pangilinan J."/>
            <person name="Park H.-J."/>
            <person name="Ramirez L."/>
            <person name="Alfaro M."/>
            <person name="Sun H."/>
            <person name="Tritt A."/>
            <person name="Yoshinaga Y."/>
            <person name="Zwiers L.-H."/>
            <person name="Turgeon B."/>
            <person name="Goodwin S."/>
            <person name="Spatafora J."/>
            <person name="Crous P."/>
            <person name="Grigoriev I."/>
        </authorList>
    </citation>
    <scope>NUCLEOTIDE SEQUENCE</scope>
    <source>
        <strain evidence="2">CBS 125425</strain>
    </source>
</reference>